<keyword evidence="2" id="KW-1185">Reference proteome</keyword>
<dbReference type="AlphaFoldDB" id="A0A6G0W7E4"/>
<evidence type="ECO:0000313" key="2">
    <source>
        <dbReference type="Proteomes" id="UP000481153"/>
    </source>
</evidence>
<name>A0A6G0W7E4_9STRA</name>
<comment type="caution">
    <text evidence="1">The sequence shown here is derived from an EMBL/GenBank/DDBJ whole genome shotgun (WGS) entry which is preliminary data.</text>
</comment>
<protein>
    <submittedName>
        <fullName evidence="1">Uncharacterized protein</fullName>
    </submittedName>
</protein>
<dbReference type="VEuPathDB" id="FungiDB:AeMF1_011083"/>
<organism evidence="1 2">
    <name type="scientific">Aphanomyces euteiches</name>
    <dbReference type="NCBI Taxonomy" id="100861"/>
    <lineage>
        <taxon>Eukaryota</taxon>
        <taxon>Sar</taxon>
        <taxon>Stramenopiles</taxon>
        <taxon>Oomycota</taxon>
        <taxon>Saprolegniomycetes</taxon>
        <taxon>Saprolegniales</taxon>
        <taxon>Verrucalvaceae</taxon>
        <taxon>Aphanomyces</taxon>
    </lineage>
</organism>
<proteinExistence type="predicted"/>
<dbReference type="Proteomes" id="UP000481153">
    <property type="component" value="Unassembled WGS sequence"/>
</dbReference>
<evidence type="ECO:0000313" key="1">
    <source>
        <dbReference type="EMBL" id="KAF0723070.1"/>
    </source>
</evidence>
<accession>A0A6G0W7E4</accession>
<sequence>MPSALKRPLSLPDVTFPSLEGSFRVEMSVGDDLSTARIWLESKQSKSQWECVVEAFKEHLPNEEAFVLSRSIVIAFLEHALLSLDQDKKKEVDIVGCNVWLRGSGRGHLEMGLTLTAFDSFKACYSFDLVPLSVEKAKIRDLEEALERKPTTCTPRYLEFTSTNCAYKNDLIVWDTIETSNAQYFELNRAENEITIRQAGLYHIQMTAQMQSWVVTAEVFTYWWTAFTLPKRASLTMDGDL</sequence>
<dbReference type="EMBL" id="VJMJ01000317">
    <property type="protein sequence ID" value="KAF0723070.1"/>
    <property type="molecule type" value="Genomic_DNA"/>
</dbReference>
<gene>
    <name evidence="1" type="ORF">Ae201684_017941</name>
</gene>
<reference evidence="1 2" key="1">
    <citation type="submission" date="2019-07" db="EMBL/GenBank/DDBJ databases">
        <title>Genomics analysis of Aphanomyces spp. identifies a new class of oomycete effector associated with host adaptation.</title>
        <authorList>
            <person name="Gaulin E."/>
        </authorList>
    </citation>
    <scope>NUCLEOTIDE SEQUENCE [LARGE SCALE GENOMIC DNA]</scope>
    <source>
        <strain evidence="1 2">ATCC 201684</strain>
    </source>
</reference>